<comment type="caution">
    <text evidence="2">The sequence shown here is derived from an EMBL/GenBank/DDBJ whole genome shotgun (WGS) entry which is preliminary data.</text>
</comment>
<dbReference type="PROSITE" id="PS51257">
    <property type="entry name" value="PROKAR_LIPOPROTEIN"/>
    <property type="match status" value="1"/>
</dbReference>
<evidence type="ECO:0000313" key="3">
    <source>
        <dbReference type="Proteomes" id="UP000548476"/>
    </source>
</evidence>
<feature type="signal peptide" evidence="1">
    <location>
        <begin position="1"/>
        <end position="30"/>
    </location>
</feature>
<gene>
    <name evidence="2" type="ORF">HNR73_003039</name>
</gene>
<accession>A0A841FNP9</accession>
<dbReference type="EMBL" id="JACHGT010000006">
    <property type="protein sequence ID" value="MBB6035182.1"/>
    <property type="molecule type" value="Genomic_DNA"/>
</dbReference>
<proteinExistence type="predicted"/>
<evidence type="ECO:0000256" key="1">
    <source>
        <dbReference type="SAM" id="SignalP"/>
    </source>
</evidence>
<organism evidence="2 3">
    <name type="scientific">Phytomonospora endophytica</name>
    <dbReference type="NCBI Taxonomy" id="714109"/>
    <lineage>
        <taxon>Bacteria</taxon>
        <taxon>Bacillati</taxon>
        <taxon>Actinomycetota</taxon>
        <taxon>Actinomycetes</taxon>
        <taxon>Micromonosporales</taxon>
        <taxon>Micromonosporaceae</taxon>
        <taxon>Phytomonospora</taxon>
    </lineage>
</organism>
<evidence type="ECO:0000313" key="2">
    <source>
        <dbReference type="EMBL" id="MBB6035182.1"/>
    </source>
</evidence>
<keyword evidence="3" id="KW-1185">Reference proteome</keyword>
<evidence type="ECO:0008006" key="4">
    <source>
        <dbReference type="Google" id="ProtNLM"/>
    </source>
</evidence>
<name>A0A841FNP9_9ACTN</name>
<dbReference type="AlphaFoldDB" id="A0A841FNP9"/>
<keyword evidence="1" id="KW-0732">Signal</keyword>
<dbReference type="RefSeq" id="WP_184788044.1">
    <property type="nucleotide sequence ID" value="NZ_BONT01000006.1"/>
</dbReference>
<protein>
    <recommendedName>
        <fullName evidence="4">Secreted protein</fullName>
    </recommendedName>
</protein>
<feature type="chain" id="PRO_5032996487" description="Secreted protein" evidence="1">
    <location>
        <begin position="31"/>
        <end position="131"/>
    </location>
</feature>
<reference evidence="2 3" key="1">
    <citation type="submission" date="2020-08" db="EMBL/GenBank/DDBJ databases">
        <title>Genomic Encyclopedia of Type Strains, Phase IV (KMG-IV): sequencing the most valuable type-strain genomes for metagenomic binning, comparative biology and taxonomic classification.</title>
        <authorList>
            <person name="Goeker M."/>
        </authorList>
    </citation>
    <scope>NUCLEOTIDE SEQUENCE [LARGE SCALE GENOMIC DNA]</scope>
    <source>
        <strain evidence="2 3">YIM 65646</strain>
    </source>
</reference>
<dbReference type="Proteomes" id="UP000548476">
    <property type="component" value="Unassembled WGS sequence"/>
</dbReference>
<sequence>MIGKRTRRHGLVLILAATAALTSACGSVEAEDVPGVFHSDETGASITLGADSTFTATGVAPDDVSGSGGADPVDFSGTWEFVNDFVYLTVDDGGLGKLAGVQLYPDGVDEVEFRADPDGPPSLEFTRVATP</sequence>